<dbReference type="Proteomes" id="UP000620124">
    <property type="component" value="Unassembled WGS sequence"/>
</dbReference>
<keyword evidence="2" id="KW-1185">Reference proteome</keyword>
<reference evidence="1" key="1">
    <citation type="submission" date="2020-05" db="EMBL/GenBank/DDBJ databases">
        <title>Mycena genomes resolve the evolution of fungal bioluminescence.</title>
        <authorList>
            <person name="Tsai I.J."/>
        </authorList>
    </citation>
    <scope>NUCLEOTIDE SEQUENCE</scope>
    <source>
        <strain evidence="1">CCC161011</strain>
    </source>
</reference>
<comment type="caution">
    <text evidence="1">The sequence shown here is derived from an EMBL/GenBank/DDBJ whole genome shotgun (WGS) entry which is preliminary data.</text>
</comment>
<sequence>MVNSTESPPGRAPISIGDIWRYTGDEGFPWVKINGQLDQISVGSSTSVWGVAPNDENFRYTGDDSSPWVQIPGALTDTGAGADGTVWGVSSIGEIWRWIGD</sequence>
<dbReference type="OrthoDB" id="166585at2759"/>
<gene>
    <name evidence="1" type="ORF">MVEN_02560200</name>
</gene>
<dbReference type="AlphaFoldDB" id="A0A8H6TZ90"/>
<accession>A0A8H6TZ90</accession>
<dbReference type="InterPro" id="IPR006624">
    <property type="entry name" value="Beta-propeller_rpt_TECPR"/>
</dbReference>
<evidence type="ECO:0000313" key="2">
    <source>
        <dbReference type="Proteomes" id="UP000620124"/>
    </source>
</evidence>
<protein>
    <submittedName>
        <fullName evidence="1">Uncharacterized protein</fullName>
    </submittedName>
</protein>
<dbReference type="SMART" id="SM00706">
    <property type="entry name" value="TECPR"/>
    <property type="match status" value="2"/>
</dbReference>
<dbReference type="Pfam" id="PF19193">
    <property type="entry name" value="Tectonin"/>
    <property type="match status" value="1"/>
</dbReference>
<organism evidence="1 2">
    <name type="scientific">Mycena venus</name>
    <dbReference type="NCBI Taxonomy" id="2733690"/>
    <lineage>
        <taxon>Eukaryota</taxon>
        <taxon>Fungi</taxon>
        <taxon>Dikarya</taxon>
        <taxon>Basidiomycota</taxon>
        <taxon>Agaricomycotina</taxon>
        <taxon>Agaricomycetes</taxon>
        <taxon>Agaricomycetidae</taxon>
        <taxon>Agaricales</taxon>
        <taxon>Marasmiineae</taxon>
        <taxon>Mycenaceae</taxon>
        <taxon>Mycena</taxon>
    </lineage>
</organism>
<proteinExistence type="predicted"/>
<evidence type="ECO:0000313" key="1">
    <source>
        <dbReference type="EMBL" id="KAF7328205.1"/>
    </source>
</evidence>
<dbReference type="EMBL" id="JACAZI010000037">
    <property type="protein sequence ID" value="KAF7328205.1"/>
    <property type="molecule type" value="Genomic_DNA"/>
</dbReference>
<name>A0A8H6TZ90_9AGAR</name>